<dbReference type="GO" id="GO:0016491">
    <property type="term" value="F:oxidoreductase activity"/>
    <property type="evidence" value="ECO:0007669"/>
    <property type="project" value="InterPro"/>
</dbReference>
<dbReference type="Pfam" id="PF03358">
    <property type="entry name" value="FMN_red"/>
    <property type="match status" value="1"/>
</dbReference>
<proteinExistence type="predicted"/>
<dbReference type="InterPro" id="IPR050712">
    <property type="entry name" value="NAD(P)H-dep_reductase"/>
</dbReference>
<dbReference type="PATRIC" id="fig|717774.3.peg.157"/>
<dbReference type="PANTHER" id="PTHR30543:SF21">
    <property type="entry name" value="NAD(P)H-DEPENDENT FMN REDUCTASE LOT6"/>
    <property type="match status" value="1"/>
</dbReference>
<dbReference type="AlphaFoldDB" id="F2JW69"/>
<gene>
    <name evidence="4" type="ordered locus">Marme_0153</name>
</gene>
<dbReference type="Proteomes" id="UP000001062">
    <property type="component" value="Chromosome"/>
</dbReference>
<dbReference type="STRING" id="717774.Marme_0153"/>
<reference evidence="4 5" key="1">
    <citation type="journal article" date="2012" name="Stand. Genomic Sci.">
        <title>Complete genome sequence of the melanogenic marine bacterium Marinomonas mediterranea type strain (MMB-1(T)).</title>
        <authorList>
            <person name="Lucas-Elio P."/>
            <person name="Goodwin L."/>
            <person name="Woyke T."/>
            <person name="Pitluck S."/>
            <person name="Nolan M."/>
            <person name="Kyrpides N.C."/>
            <person name="Detter J.C."/>
            <person name="Copeland A."/>
            <person name="Teshima H."/>
            <person name="Bruce D."/>
            <person name="Detter C."/>
            <person name="Tapia R."/>
            <person name="Han S."/>
            <person name="Land M.L."/>
            <person name="Ivanova N."/>
            <person name="Mikhailova N."/>
            <person name="Johnston A.W."/>
            <person name="Sanchez-Amat A."/>
        </authorList>
    </citation>
    <scope>NUCLEOTIDE SEQUENCE [LARGE SCALE GENOMIC DNA]</scope>
    <source>
        <strain evidence="5">ATCC 700492 / JCM 21426 / NBRC 103028 / MMB-1</strain>
    </source>
</reference>
<protein>
    <submittedName>
        <fullName evidence="4">NADPH-dependent FMN reductase</fullName>
    </submittedName>
</protein>
<comment type="cofactor">
    <cofactor evidence="1">
        <name>FMN</name>
        <dbReference type="ChEBI" id="CHEBI:58210"/>
    </cofactor>
</comment>
<dbReference type="Gene3D" id="3.40.50.360">
    <property type="match status" value="1"/>
</dbReference>
<dbReference type="RefSeq" id="WP_013659364.1">
    <property type="nucleotide sequence ID" value="NC_015276.1"/>
</dbReference>
<keyword evidence="2" id="KW-0288">FMN</keyword>
<evidence type="ECO:0000256" key="1">
    <source>
        <dbReference type="ARBA" id="ARBA00001917"/>
    </source>
</evidence>
<evidence type="ECO:0000259" key="3">
    <source>
        <dbReference type="Pfam" id="PF03358"/>
    </source>
</evidence>
<name>F2JW69_MARM1</name>
<dbReference type="OrthoDB" id="5767802at2"/>
<dbReference type="PANTHER" id="PTHR30543">
    <property type="entry name" value="CHROMATE REDUCTASE"/>
    <property type="match status" value="1"/>
</dbReference>
<evidence type="ECO:0000256" key="2">
    <source>
        <dbReference type="ARBA" id="ARBA00022643"/>
    </source>
</evidence>
<sequence length="177" mass="19244">MKLLAFAGSNSKTSINKQLVTYAASLVDASEVEILDLNDYEMPIYSVERNEEGMPELATQFFNKIGAADGVIISFAEYNGSYSSAYKNIFDWMSRIDMKVFQNKPMIMMASSPGSMGGASVLAAAKGSAPYFAADVKATLSVPKFYDVFDSEAGKMKDADMDEALRKALSEAFTLKA</sequence>
<accession>F2JW69</accession>
<dbReference type="eggNOG" id="COG0431">
    <property type="taxonomic scope" value="Bacteria"/>
</dbReference>
<dbReference type="KEGG" id="mme:Marme_0153"/>
<dbReference type="EMBL" id="CP002583">
    <property type="protein sequence ID" value="ADZ89457.1"/>
    <property type="molecule type" value="Genomic_DNA"/>
</dbReference>
<keyword evidence="2" id="KW-0285">Flavoprotein</keyword>
<evidence type="ECO:0000313" key="4">
    <source>
        <dbReference type="EMBL" id="ADZ89457.1"/>
    </source>
</evidence>
<dbReference type="InterPro" id="IPR005025">
    <property type="entry name" value="FMN_Rdtase-like_dom"/>
</dbReference>
<organism evidence="4 5">
    <name type="scientific">Marinomonas mediterranea (strain ATCC 700492 / JCM 21426 / NBRC 103028 / MMB-1)</name>
    <dbReference type="NCBI Taxonomy" id="717774"/>
    <lineage>
        <taxon>Bacteria</taxon>
        <taxon>Pseudomonadati</taxon>
        <taxon>Pseudomonadota</taxon>
        <taxon>Gammaproteobacteria</taxon>
        <taxon>Oceanospirillales</taxon>
        <taxon>Oceanospirillaceae</taxon>
        <taxon>Marinomonas</taxon>
    </lineage>
</organism>
<dbReference type="HOGENOM" id="CLU_055322_4_1_6"/>
<evidence type="ECO:0000313" key="5">
    <source>
        <dbReference type="Proteomes" id="UP000001062"/>
    </source>
</evidence>
<feature type="domain" description="NADPH-dependent FMN reductase-like" evidence="3">
    <location>
        <begin position="1"/>
        <end position="131"/>
    </location>
</feature>
<keyword evidence="5" id="KW-1185">Reference proteome</keyword>
<dbReference type="GO" id="GO:0010181">
    <property type="term" value="F:FMN binding"/>
    <property type="evidence" value="ECO:0007669"/>
    <property type="project" value="TreeGrafter"/>
</dbReference>
<dbReference type="GO" id="GO:0005829">
    <property type="term" value="C:cytosol"/>
    <property type="evidence" value="ECO:0007669"/>
    <property type="project" value="TreeGrafter"/>
</dbReference>
<dbReference type="SUPFAM" id="SSF52218">
    <property type="entry name" value="Flavoproteins"/>
    <property type="match status" value="1"/>
</dbReference>
<dbReference type="InterPro" id="IPR029039">
    <property type="entry name" value="Flavoprotein-like_sf"/>
</dbReference>